<dbReference type="Proteomes" id="UP001590951">
    <property type="component" value="Unassembled WGS sequence"/>
</dbReference>
<dbReference type="EMBL" id="JBHFEH010000010">
    <property type="protein sequence ID" value="KAL2055866.1"/>
    <property type="molecule type" value="Genomic_DNA"/>
</dbReference>
<comment type="caution">
    <text evidence="1">The sequence shown here is derived from an EMBL/GenBank/DDBJ whole genome shotgun (WGS) entry which is preliminary data.</text>
</comment>
<accession>A0ABR4BFR1</accession>
<evidence type="ECO:0000313" key="2">
    <source>
        <dbReference type="Proteomes" id="UP001590951"/>
    </source>
</evidence>
<evidence type="ECO:0000313" key="1">
    <source>
        <dbReference type="EMBL" id="KAL2055866.1"/>
    </source>
</evidence>
<gene>
    <name evidence="1" type="ORF">ABVK25_004110</name>
</gene>
<name>A0ABR4BFR1_9LECA</name>
<organism evidence="1 2">
    <name type="scientific">Lepraria finkii</name>
    <dbReference type="NCBI Taxonomy" id="1340010"/>
    <lineage>
        <taxon>Eukaryota</taxon>
        <taxon>Fungi</taxon>
        <taxon>Dikarya</taxon>
        <taxon>Ascomycota</taxon>
        <taxon>Pezizomycotina</taxon>
        <taxon>Lecanoromycetes</taxon>
        <taxon>OSLEUM clade</taxon>
        <taxon>Lecanoromycetidae</taxon>
        <taxon>Lecanorales</taxon>
        <taxon>Lecanorineae</taxon>
        <taxon>Stereocaulaceae</taxon>
        <taxon>Lepraria</taxon>
    </lineage>
</organism>
<reference evidence="1 2" key="1">
    <citation type="submission" date="2024-09" db="EMBL/GenBank/DDBJ databases">
        <title>Rethinking Asexuality: The Enigmatic Case of Functional Sexual Genes in Lepraria (Stereocaulaceae).</title>
        <authorList>
            <person name="Doellman M."/>
            <person name="Sun Y."/>
            <person name="Barcenas-Pena A."/>
            <person name="Lumbsch H.T."/>
            <person name="Grewe F."/>
        </authorList>
    </citation>
    <scope>NUCLEOTIDE SEQUENCE [LARGE SCALE GENOMIC DNA]</scope>
    <source>
        <strain evidence="1 2">Grewe 0041</strain>
    </source>
</reference>
<sequence>MRVQKLDLVDDRVVTTSDILRIGPIAEKISVPGSENDEQAVVIAFDVGDMDNAGNLA</sequence>
<keyword evidence="2" id="KW-1185">Reference proteome</keyword>
<protein>
    <submittedName>
        <fullName evidence="1">Uncharacterized protein</fullName>
    </submittedName>
</protein>
<proteinExistence type="predicted"/>